<feature type="compositionally biased region" description="Pro residues" evidence="3">
    <location>
        <begin position="31"/>
        <end position="42"/>
    </location>
</feature>
<reference evidence="4 5" key="1">
    <citation type="submission" date="2024-03" db="EMBL/GenBank/DDBJ databases">
        <title>Whole genome sequencing of Streptomyces racemochromogenes, to identify antimicrobial biosynthetic gene clusters.</title>
        <authorList>
            <person name="Suryawanshi P."/>
            <person name="Krishnaraj P.U."/>
            <person name="Arun Y.P."/>
            <person name="Suryawanshi M.P."/>
            <person name="Rakshit O."/>
        </authorList>
    </citation>
    <scope>NUCLEOTIDE SEQUENCE [LARGE SCALE GENOMIC DNA]</scope>
    <source>
        <strain evidence="4 5">AUDT626</strain>
    </source>
</reference>
<feature type="compositionally biased region" description="Low complexity" evidence="3">
    <location>
        <begin position="1"/>
        <end position="11"/>
    </location>
</feature>
<name>A0ABW7PNU6_9ACTN</name>
<comment type="similarity">
    <text evidence="1">Belongs to the CoA-transferase III family.</text>
</comment>
<dbReference type="PANTHER" id="PTHR48228">
    <property type="entry name" value="SUCCINYL-COA--D-CITRAMALATE COA-TRANSFERASE"/>
    <property type="match status" value="1"/>
</dbReference>
<sequence length="437" mass="45601">MTPAGAAAGDGCAHDPAARSEAPARAAPGPAAGPGPAAAPGPAPGPLAGLRVLDLATLFAGPLAATLLGDFGAEVVKVEHPERPDPSRGHGPAKDGVGLWWKLLGRNKRTITLDLSTPGGRDTLLRLAATADVVIENFRPGTLERWGLGWPELSAANPRLVLARVTAFGQQGPYARRPGFGTLAEAMSGFAAITGDPDGPPTLPPFGLADSIAALTCAYAVMTALAGRERTGLGQVVDLAIIEPILTVLGPHPLWYDQLGYVQPRTGNRSANNAPRNTYRSADGRWLAVSASARSIAERVVRLVGRPELADEPWFATGSGRAAHTHVLDEAVGGWIARHKAEEVLTAFEEAEAAVALVYDVRDVLADPQFAALDTVTEVEDPELGPLRMQNVLFRLSQTPGGIRWAGRPHGADTDAVLTELGLTAAEITALRTEGAL</sequence>
<gene>
    <name evidence="4" type="ORF">WDV06_33525</name>
</gene>
<keyword evidence="5" id="KW-1185">Reference proteome</keyword>
<protein>
    <submittedName>
        <fullName evidence="4">CoA transferase</fullName>
        <ecNumber evidence="4">2.8.3.-</ecNumber>
    </submittedName>
</protein>
<keyword evidence="2 4" id="KW-0808">Transferase</keyword>
<feature type="region of interest" description="Disordered" evidence="3">
    <location>
        <begin position="1"/>
        <end position="42"/>
    </location>
</feature>
<evidence type="ECO:0000256" key="3">
    <source>
        <dbReference type="SAM" id="MobiDB-lite"/>
    </source>
</evidence>
<evidence type="ECO:0000313" key="5">
    <source>
        <dbReference type="Proteomes" id="UP001610631"/>
    </source>
</evidence>
<dbReference type="SUPFAM" id="SSF89796">
    <property type="entry name" value="CoA-transferase family III (CaiB/BaiF)"/>
    <property type="match status" value="1"/>
</dbReference>
<dbReference type="Proteomes" id="UP001610631">
    <property type="component" value="Unassembled WGS sequence"/>
</dbReference>
<dbReference type="InterPro" id="IPR003673">
    <property type="entry name" value="CoA-Trfase_fam_III"/>
</dbReference>
<dbReference type="RefSeq" id="WP_395513597.1">
    <property type="nucleotide sequence ID" value="NZ_JBBDHD010000166.1"/>
</dbReference>
<proteinExistence type="inferred from homology"/>
<feature type="compositionally biased region" description="Low complexity" evidence="3">
    <location>
        <begin position="19"/>
        <end position="30"/>
    </location>
</feature>
<dbReference type="Gene3D" id="3.30.1540.10">
    <property type="entry name" value="formyl-coa transferase, domain 3"/>
    <property type="match status" value="1"/>
</dbReference>
<organism evidence="4 5">
    <name type="scientific">Streptomyces racemochromogenes</name>
    <dbReference type="NCBI Taxonomy" id="67353"/>
    <lineage>
        <taxon>Bacteria</taxon>
        <taxon>Bacillati</taxon>
        <taxon>Actinomycetota</taxon>
        <taxon>Actinomycetes</taxon>
        <taxon>Kitasatosporales</taxon>
        <taxon>Streptomycetaceae</taxon>
        <taxon>Streptomyces</taxon>
    </lineage>
</organism>
<accession>A0ABW7PNU6</accession>
<dbReference type="GO" id="GO:0016740">
    <property type="term" value="F:transferase activity"/>
    <property type="evidence" value="ECO:0007669"/>
    <property type="project" value="UniProtKB-KW"/>
</dbReference>
<dbReference type="EMBL" id="JBBDHD010000166">
    <property type="protein sequence ID" value="MFH7599983.1"/>
    <property type="molecule type" value="Genomic_DNA"/>
</dbReference>
<comment type="caution">
    <text evidence="4">The sequence shown here is derived from an EMBL/GenBank/DDBJ whole genome shotgun (WGS) entry which is preliminary data.</text>
</comment>
<evidence type="ECO:0000256" key="2">
    <source>
        <dbReference type="ARBA" id="ARBA00022679"/>
    </source>
</evidence>
<dbReference type="Pfam" id="PF02515">
    <property type="entry name" value="CoA_transf_3"/>
    <property type="match status" value="1"/>
</dbReference>
<dbReference type="InterPro" id="IPR050509">
    <property type="entry name" value="CoA-transferase_III"/>
</dbReference>
<dbReference type="Gene3D" id="3.40.50.10540">
    <property type="entry name" value="Crotonobetainyl-coa:carnitine coa-transferase, domain 1"/>
    <property type="match status" value="1"/>
</dbReference>
<dbReference type="InterPro" id="IPR044855">
    <property type="entry name" value="CoA-Trfase_III_dom3_sf"/>
</dbReference>
<dbReference type="InterPro" id="IPR023606">
    <property type="entry name" value="CoA-Trfase_III_dom_1_sf"/>
</dbReference>
<dbReference type="EC" id="2.8.3.-" evidence="4"/>
<dbReference type="PANTHER" id="PTHR48228:SF6">
    <property type="entry name" value="L-CARNITINE COA-TRANSFERASE"/>
    <property type="match status" value="1"/>
</dbReference>
<evidence type="ECO:0000256" key="1">
    <source>
        <dbReference type="ARBA" id="ARBA00008383"/>
    </source>
</evidence>
<evidence type="ECO:0000313" key="4">
    <source>
        <dbReference type="EMBL" id="MFH7599983.1"/>
    </source>
</evidence>